<evidence type="ECO:0000313" key="1">
    <source>
        <dbReference type="EMBL" id="PKR86346.1"/>
    </source>
</evidence>
<protein>
    <submittedName>
        <fullName evidence="1">Uncharacterized protein</fullName>
    </submittedName>
</protein>
<keyword evidence="2" id="KW-1185">Reference proteome</keyword>
<dbReference type="OrthoDB" id="2847978at2"/>
<accession>A0A2N3LP05</accession>
<dbReference type="AlphaFoldDB" id="A0A2N3LP05"/>
<comment type="caution">
    <text evidence="1">The sequence shown here is derived from an EMBL/GenBank/DDBJ whole genome shotgun (WGS) entry which is preliminary data.</text>
</comment>
<dbReference type="EMBL" id="PIQO01000002">
    <property type="protein sequence ID" value="PKR86346.1"/>
    <property type="molecule type" value="Genomic_DNA"/>
</dbReference>
<name>A0A2N3LP05_9BACI</name>
<reference evidence="1 2" key="1">
    <citation type="submission" date="2017-11" db="EMBL/GenBank/DDBJ databases">
        <title>Bacillus camelliae sp. nov., isolated from pu'er tea.</title>
        <authorList>
            <person name="Niu L."/>
        </authorList>
    </citation>
    <scope>NUCLEOTIDE SEQUENCE [LARGE SCALE GENOMIC DNA]</scope>
    <source>
        <strain evidence="1 2">7578-1</strain>
    </source>
</reference>
<proteinExistence type="predicted"/>
<sequence>MKDENGIYKFDTKKAKELGLSKKEIKESDNLFTNVLSQKDIRDLVGDKTGIEPYGKGSIAAKALVKVLKNTLKKSLVLLIKG</sequence>
<gene>
    <name evidence="1" type="ORF">CWO92_04400</name>
</gene>
<dbReference type="Proteomes" id="UP000233440">
    <property type="component" value="Unassembled WGS sequence"/>
</dbReference>
<organism evidence="1 2">
    <name type="scientific">Heyndrickxia camelliae</name>
    <dbReference type="NCBI Taxonomy" id="1707093"/>
    <lineage>
        <taxon>Bacteria</taxon>
        <taxon>Bacillati</taxon>
        <taxon>Bacillota</taxon>
        <taxon>Bacilli</taxon>
        <taxon>Bacillales</taxon>
        <taxon>Bacillaceae</taxon>
        <taxon>Heyndrickxia</taxon>
    </lineage>
</organism>
<evidence type="ECO:0000313" key="2">
    <source>
        <dbReference type="Proteomes" id="UP000233440"/>
    </source>
</evidence>
<dbReference type="RefSeq" id="WP_101352984.1">
    <property type="nucleotide sequence ID" value="NZ_PIQO01000002.1"/>
</dbReference>